<keyword evidence="17" id="KW-1185">Reference proteome</keyword>
<feature type="active site" description="Phosphoserine intermediate" evidence="9">
    <location>
        <position position="100"/>
    </location>
</feature>
<evidence type="ECO:0000256" key="11">
    <source>
        <dbReference type="RuleBase" id="RU004327"/>
    </source>
</evidence>
<comment type="function">
    <text evidence="9 11">Catalyzes the conversion of glucosamine-6-phosphate to glucosamine-1-phosphate.</text>
</comment>
<dbReference type="HAMAP" id="MF_01554_B">
    <property type="entry name" value="GlmM_B"/>
    <property type="match status" value="1"/>
</dbReference>
<dbReference type="NCBIfam" id="NF008139">
    <property type="entry name" value="PRK10887.1"/>
    <property type="match status" value="1"/>
</dbReference>
<evidence type="ECO:0000313" key="17">
    <source>
        <dbReference type="Proteomes" id="UP000266301"/>
    </source>
</evidence>
<dbReference type="FunFam" id="3.40.120.10:FF:000001">
    <property type="entry name" value="Phosphoglucosamine mutase"/>
    <property type="match status" value="1"/>
</dbReference>
<dbReference type="Pfam" id="PF02880">
    <property type="entry name" value="PGM_PMM_III"/>
    <property type="match status" value="1"/>
</dbReference>
<dbReference type="OrthoDB" id="9806956at2"/>
<dbReference type="GO" id="GO:0004615">
    <property type="term" value="F:phosphomannomutase activity"/>
    <property type="evidence" value="ECO:0007669"/>
    <property type="project" value="TreeGrafter"/>
</dbReference>
<feature type="domain" description="Alpha-D-phosphohexomutase alpha/beta/alpha" evidence="13">
    <location>
        <begin position="3"/>
        <end position="134"/>
    </location>
</feature>
<evidence type="ECO:0000259" key="15">
    <source>
        <dbReference type="Pfam" id="PF02880"/>
    </source>
</evidence>
<dbReference type="InterPro" id="IPR005844">
    <property type="entry name" value="A-D-PHexomutase_a/b/a-I"/>
</dbReference>
<sequence length="450" mass="48585">MHRMFGTDGVRGIANKELTSGLAYNLGRAGAYVLTEGAHKPKILVGMDTRISKDMLESALVSGILSVGAQALCVGIIPTPAIAYLTRKYGADAGVVISASHNPVEYNGIKFFNSKGYKLSDELEDRIQNVIESDFEEVPLPTACKIGRKIEESCEAIRDYIDFAKSTIDVDLSGLKVALDCANGASYITSVRAFEELGAEVSIINAEPDGTNINKNCGSTHPEGLMQYVVENGCDFGLAFDGDADRCLAVDEKGNLINGDFIMGIIGKYLKDQGKLDRNVVVVTVMSNLGLDIGLKKENIKTVKTKVGDRYVLEEMIKEGYKLGGEQSGHIIMLDHNTTGDGLITALQISAIVKKSGKKLSSLASMMKEFPQVLVNAKVPNDKKDIYLNDSEIASEIKKLEKTLDGSGRVLIRPSGTEPLVRVMLEGEVQSELNSMAQNLAGLIEKKANL</sequence>
<feature type="modified residue" description="Phosphoserine" evidence="9">
    <location>
        <position position="100"/>
    </location>
</feature>
<dbReference type="PROSITE" id="PS00710">
    <property type="entry name" value="PGM_PMM"/>
    <property type="match status" value="1"/>
</dbReference>
<evidence type="ECO:0000256" key="4">
    <source>
        <dbReference type="ARBA" id="ARBA00022842"/>
    </source>
</evidence>
<evidence type="ECO:0000256" key="2">
    <source>
        <dbReference type="ARBA" id="ARBA00022553"/>
    </source>
</evidence>
<reference evidence="16 17" key="1">
    <citation type="journal article" date="2019" name="Int. J. Syst. Evol. Microbiol.">
        <title>Clostridium fermenticellae sp. nov., isolated from the mud in a fermentation cellar for the production of the Chinese liquor, baijiu.</title>
        <authorList>
            <person name="Xu P.X."/>
            <person name="Chai L.J."/>
            <person name="Qiu T."/>
            <person name="Zhang X.J."/>
            <person name="Lu Z.M."/>
            <person name="Xiao C."/>
            <person name="Wang S.T."/>
            <person name="Shen C.H."/>
            <person name="Shi J.S."/>
            <person name="Xu Z.H."/>
        </authorList>
    </citation>
    <scope>NUCLEOTIDE SEQUENCE [LARGE SCALE GENOMIC DNA]</scope>
    <source>
        <strain evidence="16 17">JN500901</strain>
    </source>
</reference>
<feature type="binding site" description="via phosphate group" evidence="9">
    <location>
        <position position="100"/>
    </location>
    <ligand>
        <name>Mg(2+)</name>
        <dbReference type="ChEBI" id="CHEBI:18420"/>
    </ligand>
</feature>
<evidence type="ECO:0000259" key="12">
    <source>
        <dbReference type="Pfam" id="PF00408"/>
    </source>
</evidence>
<comment type="catalytic activity">
    <reaction evidence="6 9 11">
        <text>alpha-D-glucosamine 1-phosphate = D-glucosamine 6-phosphate</text>
        <dbReference type="Rhea" id="RHEA:23424"/>
        <dbReference type="ChEBI" id="CHEBI:58516"/>
        <dbReference type="ChEBI" id="CHEBI:58725"/>
        <dbReference type="EC" id="5.4.2.10"/>
    </reaction>
</comment>
<keyword evidence="4 9" id="KW-0460">Magnesium</keyword>
<feature type="domain" description="Alpha-D-phosphohexomutase alpha/beta/alpha" evidence="15">
    <location>
        <begin position="258"/>
        <end position="370"/>
    </location>
</feature>
<dbReference type="GO" id="GO:0009252">
    <property type="term" value="P:peptidoglycan biosynthetic process"/>
    <property type="evidence" value="ECO:0007669"/>
    <property type="project" value="TreeGrafter"/>
</dbReference>
<evidence type="ECO:0000259" key="14">
    <source>
        <dbReference type="Pfam" id="PF02879"/>
    </source>
</evidence>
<dbReference type="InterPro" id="IPR050060">
    <property type="entry name" value="Phosphoglucosamine_mutase"/>
</dbReference>
<evidence type="ECO:0000259" key="13">
    <source>
        <dbReference type="Pfam" id="PF02878"/>
    </source>
</evidence>
<dbReference type="Pfam" id="PF02879">
    <property type="entry name" value="PGM_PMM_II"/>
    <property type="match status" value="1"/>
</dbReference>
<gene>
    <name evidence="9" type="primary">glmM</name>
    <name evidence="16" type="ORF">D4Z93_01645</name>
</gene>
<dbReference type="Gene3D" id="3.30.310.50">
    <property type="entry name" value="Alpha-D-phosphohexomutase, C-terminal domain"/>
    <property type="match status" value="1"/>
</dbReference>
<dbReference type="InterPro" id="IPR006352">
    <property type="entry name" value="GlmM_bact"/>
</dbReference>
<dbReference type="FunFam" id="3.40.120.10:FF:000002">
    <property type="entry name" value="Phosphoglucosamine mutase"/>
    <property type="match status" value="1"/>
</dbReference>
<dbReference type="SUPFAM" id="SSF53738">
    <property type="entry name" value="Phosphoglucomutase, first 3 domains"/>
    <property type="match status" value="3"/>
</dbReference>
<feature type="binding site" evidence="9">
    <location>
        <position position="243"/>
    </location>
    <ligand>
        <name>Mg(2+)</name>
        <dbReference type="ChEBI" id="CHEBI:18420"/>
    </ligand>
</feature>
<dbReference type="InterPro" id="IPR005843">
    <property type="entry name" value="A-D-PHexomutase_C"/>
</dbReference>
<dbReference type="SUPFAM" id="SSF55957">
    <property type="entry name" value="Phosphoglucomutase, C-terminal domain"/>
    <property type="match status" value="1"/>
</dbReference>
<dbReference type="GO" id="GO:0005975">
    <property type="term" value="P:carbohydrate metabolic process"/>
    <property type="evidence" value="ECO:0007669"/>
    <property type="project" value="InterPro"/>
</dbReference>
<dbReference type="PANTHER" id="PTHR42946">
    <property type="entry name" value="PHOSPHOHEXOSE MUTASE"/>
    <property type="match status" value="1"/>
</dbReference>
<dbReference type="Pfam" id="PF00408">
    <property type="entry name" value="PGM_PMM_IV"/>
    <property type="match status" value="1"/>
</dbReference>
<dbReference type="Pfam" id="PF02878">
    <property type="entry name" value="PGM_PMM_I"/>
    <property type="match status" value="1"/>
</dbReference>
<proteinExistence type="inferred from homology"/>
<dbReference type="InterPro" id="IPR005841">
    <property type="entry name" value="Alpha-D-phosphohexomutase_SF"/>
</dbReference>
<dbReference type="GO" id="GO:0000287">
    <property type="term" value="F:magnesium ion binding"/>
    <property type="evidence" value="ECO:0007669"/>
    <property type="project" value="UniProtKB-UniRule"/>
</dbReference>
<dbReference type="GO" id="GO:0008966">
    <property type="term" value="F:phosphoglucosamine mutase activity"/>
    <property type="evidence" value="ECO:0007669"/>
    <property type="project" value="UniProtKB-UniRule"/>
</dbReference>
<dbReference type="InterPro" id="IPR005845">
    <property type="entry name" value="A-D-PHexomutase_a/b/a-II"/>
</dbReference>
<evidence type="ECO:0000256" key="3">
    <source>
        <dbReference type="ARBA" id="ARBA00022723"/>
    </source>
</evidence>
<dbReference type="NCBIfam" id="TIGR01455">
    <property type="entry name" value="glmM"/>
    <property type="match status" value="1"/>
</dbReference>
<dbReference type="GO" id="GO:0006048">
    <property type="term" value="P:UDP-N-acetylglucosamine biosynthetic process"/>
    <property type="evidence" value="ECO:0007669"/>
    <property type="project" value="TreeGrafter"/>
</dbReference>
<keyword evidence="2 9" id="KW-0597">Phosphoprotein</keyword>
<accession>A0A386H0X2</accession>
<evidence type="ECO:0000256" key="6">
    <source>
        <dbReference type="ARBA" id="ARBA00050364"/>
    </source>
</evidence>
<evidence type="ECO:0000313" key="16">
    <source>
        <dbReference type="EMBL" id="AYD39314.1"/>
    </source>
</evidence>
<comment type="PTM">
    <text evidence="9">Activated by phosphorylation.</text>
</comment>
<comment type="similarity">
    <text evidence="1 9 10">Belongs to the phosphohexose mutase family.</text>
</comment>
<evidence type="ECO:0000256" key="9">
    <source>
        <dbReference type="HAMAP-Rule" id="MF_01554"/>
    </source>
</evidence>
<comment type="cofactor">
    <cofactor evidence="9">
        <name>Mg(2+)</name>
        <dbReference type="ChEBI" id="CHEBI:18420"/>
    </cofactor>
    <text evidence="9">Binds 1 Mg(2+) ion per subunit.</text>
</comment>
<dbReference type="InterPro" id="IPR016066">
    <property type="entry name" value="A-D-PHexomutase_CS"/>
</dbReference>
<dbReference type="PANTHER" id="PTHR42946:SF1">
    <property type="entry name" value="PHOSPHOGLUCOMUTASE (ALPHA-D-GLUCOSE-1,6-BISPHOSPHATE-DEPENDENT)"/>
    <property type="match status" value="1"/>
</dbReference>
<dbReference type="FunFam" id="3.30.310.50:FF:000001">
    <property type="entry name" value="Phosphoglucosamine mutase"/>
    <property type="match status" value="1"/>
</dbReference>
<dbReference type="RefSeq" id="WP_119970023.1">
    <property type="nucleotide sequence ID" value="NZ_CP032416.1"/>
</dbReference>
<keyword evidence="3 9" id="KW-0479">Metal-binding</keyword>
<evidence type="ECO:0000256" key="7">
    <source>
        <dbReference type="ARBA" id="ARBA00066330"/>
    </source>
</evidence>
<dbReference type="EC" id="5.4.2.10" evidence="7 9"/>
<dbReference type="AlphaFoldDB" id="A0A386H0X2"/>
<dbReference type="Gene3D" id="3.40.120.10">
    <property type="entry name" value="Alpha-D-Glucose-1,6-Bisphosphate, subunit A, domain 3"/>
    <property type="match status" value="3"/>
</dbReference>
<dbReference type="InterPro" id="IPR016055">
    <property type="entry name" value="A-D-PHexomutase_a/b/a-I/II/III"/>
</dbReference>
<evidence type="ECO:0000256" key="5">
    <source>
        <dbReference type="ARBA" id="ARBA00023235"/>
    </source>
</evidence>
<feature type="domain" description="Alpha-D-phosphohexomutase C-terminal" evidence="12">
    <location>
        <begin position="374"/>
        <end position="441"/>
    </location>
</feature>
<dbReference type="InterPro" id="IPR005846">
    <property type="entry name" value="A-D-PHexomutase_a/b/a-III"/>
</dbReference>
<evidence type="ECO:0000256" key="8">
    <source>
        <dbReference type="ARBA" id="ARBA00068193"/>
    </source>
</evidence>
<evidence type="ECO:0000256" key="10">
    <source>
        <dbReference type="RuleBase" id="RU004326"/>
    </source>
</evidence>
<evidence type="ECO:0000256" key="1">
    <source>
        <dbReference type="ARBA" id="ARBA00010231"/>
    </source>
</evidence>
<dbReference type="KEGG" id="cfer:D4Z93_01645"/>
<feature type="binding site" evidence="9">
    <location>
        <position position="241"/>
    </location>
    <ligand>
        <name>Mg(2+)</name>
        <dbReference type="ChEBI" id="CHEBI:18420"/>
    </ligand>
</feature>
<dbReference type="InterPro" id="IPR036900">
    <property type="entry name" value="A-D-PHexomutase_C_sf"/>
</dbReference>
<feature type="domain" description="Alpha-D-phosphohexomutase alpha/beta/alpha" evidence="14">
    <location>
        <begin position="159"/>
        <end position="254"/>
    </location>
</feature>
<name>A0A386H0X2_9CLOT</name>
<keyword evidence="5 9" id="KW-0413">Isomerase</keyword>
<dbReference type="Proteomes" id="UP000266301">
    <property type="component" value="Chromosome"/>
</dbReference>
<dbReference type="PRINTS" id="PR00509">
    <property type="entry name" value="PGMPMM"/>
</dbReference>
<dbReference type="CDD" id="cd05802">
    <property type="entry name" value="GlmM"/>
    <property type="match status" value="1"/>
</dbReference>
<dbReference type="SMR" id="A0A386H0X2"/>
<organism evidence="16 17">
    <name type="scientific">Clostridium fermenticellae</name>
    <dbReference type="NCBI Taxonomy" id="2068654"/>
    <lineage>
        <taxon>Bacteria</taxon>
        <taxon>Bacillati</taxon>
        <taxon>Bacillota</taxon>
        <taxon>Clostridia</taxon>
        <taxon>Eubacteriales</taxon>
        <taxon>Clostridiaceae</taxon>
        <taxon>Clostridium</taxon>
    </lineage>
</organism>
<dbReference type="GO" id="GO:0005829">
    <property type="term" value="C:cytosol"/>
    <property type="evidence" value="ECO:0007669"/>
    <property type="project" value="TreeGrafter"/>
</dbReference>
<protein>
    <recommendedName>
        <fullName evidence="8 9">Phosphoglucosamine mutase</fullName>
        <ecNumber evidence="7 9">5.4.2.10</ecNumber>
    </recommendedName>
</protein>
<feature type="binding site" evidence="9">
    <location>
        <position position="245"/>
    </location>
    <ligand>
        <name>Mg(2+)</name>
        <dbReference type="ChEBI" id="CHEBI:18420"/>
    </ligand>
</feature>
<dbReference type="EMBL" id="CP032416">
    <property type="protein sequence ID" value="AYD39314.1"/>
    <property type="molecule type" value="Genomic_DNA"/>
</dbReference>